<comment type="subunit">
    <text evidence="15">Interacts with MMP1, MMP3, MMP10 and MMP13, but has only very low affinity for MMP14. Interacts with CD63; identified in a complex with CD63 and ITGB1.</text>
</comment>
<proteinExistence type="inferred from homology"/>
<dbReference type="PROSITE" id="PS50189">
    <property type="entry name" value="NTR"/>
    <property type="match status" value="1"/>
</dbReference>
<dbReference type="GO" id="GO:0030414">
    <property type="term" value="F:peptidase inhibitor activity"/>
    <property type="evidence" value="ECO:0007669"/>
    <property type="project" value="UniProtKB-KW"/>
</dbReference>
<evidence type="ECO:0000256" key="11">
    <source>
        <dbReference type="ARBA" id="ARBA00023030"/>
    </source>
</evidence>
<dbReference type="PANTHER" id="PTHR11844:SF20">
    <property type="entry name" value="METALLOPROTEINASE INHIBITOR 1"/>
    <property type="match status" value="1"/>
</dbReference>
<keyword evidence="9 17" id="KW-0732">Signal</keyword>
<dbReference type="PANTHER" id="PTHR11844">
    <property type="entry name" value="METALLOPROTEASE INHIBITOR"/>
    <property type="match status" value="1"/>
</dbReference>
<evidence type="ECO:0000256" key="7">
    <source>
        <dbReference type="ARBA" id="ARBA00022690"/>
    </source>
</evidence>
<keyword evidence="19" id="KW-1185">Reference proteome</keyword>
<dbReference type="Pfam" id="PF00965">
    <property type="entry name" value="TIMP"/>
    <property type="match status" value="1"/>
</dbReference>
<evidence type="ECO:0000313" key="19">
    <source>
        <dbReference type="Proteomes" id="UP000694863"/>
    </source>
</evidence>
<keyword evidence="11" id="KW-0339">Growth factor</keyword>
<keyword evidence="10" id="KW-0862">Zinc</keyword>
<dbReference type="Gene3D" id="3.90.370.10">
    <property type="entry name" value="Tissue inhibitor of metalloproteinase-1. Chain B, domain 1"/>
    <property type="match status" value="1"/>
</dbReference>
<evidence type="ECO:0000259" key="18">
    <source>
        <dbReference type="PROSITE" id="PS50189"/>
    </source>
</evidence>
<comment type="subcellular location">
    <subcellularLocation>
        <location evidence="1">Secreted</location>
    </subcellularLocation>
</comment>
<reference evidence="20" key="1">
    <citation type="submission" date="2025-08" db="UniProtKB">
        <authorList>
            <consortium name="RefSeq"/>
        </authorList>
    </citation>
    <scope>IDENTIFICATION</scope>
</reference>
<dbReference type="RefSeq" id="XP_004713240.2">
    <property type="nucleotide sequence ID" value="XM_004713183.2"/>
</dbReference>
<keyword evidence="6 20" id="KW-0483">Metalloprotease inhibitor</keyword>
<evidence type="ECO:0000256" key="17">
    <source>
        <dbReference type="SAM" id="SignalP"/>
    </source>
</evidence>
<evidence type="ECO:0000256" key="6">
    <source>
        <dbReference type="ARBA" id="ARBA00022608"/>
    </source>
</evidence>
<dbReference type="SUPFAM" id="SSF50242">
    <property type="entry name" value="TIMP-like"/>
    <property type="match status" value="1"/>
</dbReference>
<evidence type="ECO:0000256" key="9">
    <source>
        <dbReference type="ARBA" id="ARBA00022729"/>
    </source>
</evidence>
<evidence type="ECO:0000256" key="16">
    <source>
        <dbReference type="ARBA" id="ARBA00030100"/>
    </source>
</evidence>
<keyword evidence="13" id="KW-0325">Glycoprotein</keyword>
<evidence type="ECO:0000256" key="15">
    <source>
        <dbReference type="ARBA" id="ARBA00025946"/>
    </source>
</evidence>
<evidence type="ECO:0000256" key="12">
    <source>
        <dbReference type="ARBA" id="ARBA00023157"/>
    </source>
</evidence>
<evidence type="ECO:0000256" key="2">
    <source>
        <dbReference type="ARBA" id="ARBA00011027"/>
    </source>
</evidence>
<feature type="domain" description="NTR" evidence="18">
    <location>
        <begin position="51"/>
        <end position="174"/>
    </location>
</feature>
<dbReference type="InterPro" id="IPR027465">
    <property type="entry name" value="TIMP_C"/>
</dbReference>
<gene>
    <name evidence="20" type="primary">TIMP1</name>
</gene>
<accession>A0ABM0J2A9</accession>
<evidence type="ECO:0000256" key="14">
    <source>
        <dbReference type="ARBA" id="ARBA00023215"/>
    </source>
</evidence>
<name>A0ABM0J2A9_ECHTE</name>
<feature type="signal peptide" evidence="17">
    <location>
        <begin position="1"/>
        <end position="50"/>
    </location>
</feature>
<keyword evidence="4" id="KW-0964">Secreted</keyword>
<dbReference type="InterPro" id="IPR008993">
    <property type="entry name" value="TIMP-like_OB-fold"/>
</dbReference>
<evidence type="ECO:0000256" key="1">
    <source>
        <dbReference type="ARBA" id="ARBA00004613"/>
    </source>
</evidence>
<dbReference type="GeneID" id="101647470"/>
<dbReference type="SMART" id="SM00206">
    <property type="entry name" value="NTR"/>
    <property type="match status" value="1"/>
</dbReference>
<evidence type="ECO:0000256" key="5">
    <source>
        <dbReference type="ARBA" id="ARBA00022553"/>
    </source>
</evidence>
<evidence type="ECO:0000256" key="8">
    <source>
        <dbReference type="ARBA" id="ARBA00022723"/>
    </source>
</evidence>
<evidence type="ECO:0000256" key="13">
    <source>
        <dbReference type="ARBA" id="ARBA00023180"/>
    </source>
</evidence>
<dbReference type="Proteomes" id="UP000694863">
    <property type="component" value="Unplaced"/>
</dbReference>
<sequence length="234" mass="26465">MDIYPQRLEPCRHRHRLSASRDTREPNMALSSPLVSGMLLLLCLIAASRACTCAAPHPQMVFCSSDFVIRAKFMGAPEVNETMLYQRYEIKMTKMFKGFDILGDASDIRFLHTPIMESICGYIHKSQNRSEEFLITGTLQNGHLHITMCSFIVPWNRLSAAQRRGFTKVYAGGCEKCTVFPCTSVPCKLQSDDHCLWTDQLLLGSERGFQSRHLACLPQQPGLCTWQSLKPQMA</sequence>
<keyword evidence="14" id="KW-0481">Metalloenzyme inhibitor</keyword>
<comment type="similarity">
    <text evidence="2">Belongs to the protease inhibitor I35 (TIMP) family.</text>
</comment>
<keyword evidence="7 20" id="KW-0646">Protease inhibitor</keyword>
<keyword evidence="8" id="KW-0479">Metal-binding</keyword>
<keyword evidence="12" id="KW-1015">Disulfide bond</keyword>
<keyword evidence="5" id="KW-0597">Phosphoprotein</keyword>
<feature type="chain" id="PRO_5046768560" description="Metalloproteinase inhibitor 1" evidence="17">
    <location>
        <begin position="51"/>
        <end position="234"/>
    </location>
</feature>
<organism evidence="19 20">
    <name type="scientific">Echinops telfairi</name>
    <name type="common">Lesser hedgehog tenrec</name>
    <dbReference type="NCBI Taxonomy" id="9371"/>
    <lineage>
        <taxon>Eukaryota</taxon>
        <taxon>Metazoa</taxon>
        <taxon>Chordata</taxon>
        <taxon>Craniata</taxon>
        <taxon>Vertebrata</taxon>
        <taxon>Euteleostomi</taxon>
        <taxon>Mammalia</taxon>
        <taxon>Eutheria</taxon>
        <taxon>Afrotheria</taxon>
        <taxon>Tenrecidae</taxon>
        <taxon>Tenrecinae</taxon>
        <taxon>Echinops</taxon>
    </lineage>
</organism>
<evidence type="ECO:0000256" key="3">
    <source>
        <dbReference type="ARBA" id="ARBA00013524"/>
    </source>
</evidence>
<dbReference type="InterPro" id="IPR001134">
    <property type="entry name" value="Netrin_domain"/>
</dbReference>
<evidence type="ECO:0000313" key="20">
    <source>
        <dbReference type="RefSeq" id="XP_004713240.2"/>
    </source>
</evidence>
<evidence type="ECO:0000256" key="4">
    <source>
        <dbReference type="ARBA" id="ARBA00022525"/>
    </source>
</evidence>
<evidence type="ECO:0000256" key="10">
    <source>
        <dbReference type="ARBA" id="ARBA00022833"/>
    </source>
</evidence>
<dbReference type="Gene3D" id="2.40.50.120">
    <property type="match status" value="1"/>
</dbReference>
<dbReference type="InterPro" id="IPR001820">
    <property type="entry name" value="TIMP"/>
</dbReference>
<protein>
    <recommendedName>
        <fullName evidence="3">Metalloproteinase inhibitor 1</fullName>
    </recommendedName>
    <alternativeName>
        <fullName evidence="16">Tissue inhibitor of metalloproteinases 1</fullName>
    </alternativeName>
</protein>